<keyword evidence="4 5" id="KW-0472">Membrane</keyword>
<feature type="transmembrane region" description="Helical" evidence="5">
    <location>
        <begin position="242"/>
        <end position="263"/>
    </location>
</feature>
<feature type="transmembrane region" description="Helical" evidence="5">
    <location>
        <begin position="297"/>
        <end position="316"/>
    </location>
</feature>
<dbReference type="CDD" id="cd13965">
    <property type="entry name" value="PT_UbiA_3"/>
    <property type="match status" value="1"/>
</dbReference>
<name>A0A9Q0AKT3_9PEZI</name>
<dbReference type="InterPro" id="IPR000537">
    <property type="entry name" value="UbiA_prenyltransferase"/>
</dbReference>
<dbReference type="GO" id="GO:0016765">
    <property type="term" value="F:transferase activity, transferring alkyl or aryl (other than methyl) groups"/>
    <property type="evidence" value="ECO:0007669"/>
    <property type="project" value="InterPro"/>
</dbReference>
<keyword evidence="2 5" id="KW-0812">Transmembrane</keyword>
<keyword evidence="7" id="KW-1185">Reference proteome</keyword>
<dbReference type="Pfam" id="PF01040">
    <property type="entry name" value="UbiA"/>
    <property type="match status" value="1"/>
</dbReference>
<dbReference type="EMBL" id="JAFIMR010000031">
    <property type="protein sequence ID" value="KAI1860420.1"/>
    <property type="molecule type" value="Genomic_DNA"/>
</dbReference>
<dbReference type="GO" id="GO:0016020">
    <property type="term" value="C:membrane"/>
    <property type="evidence" value="ECO:0007669"/>
    <property type="project" value="UniProtKB-SubCell"/>
</dbReference>
<feature type="transmembrane region" description="Helical" evidence="5">
    <location>
        <begin position="201"/>
        <end position="221"/>
    </location>
</feature>
<evidence type="ECO:0000256" key="2">
    <source>
        <dbReference type="ARBA" id="ARBA00022692"/>
    </source>
</evidence>
<organism evidence="6 7">
    <name type="scientific">Neoarthrinium moseri</name>
    <dbReference type="NCBI Taxonomy" id="1658444"/>
    <lineage>
        <taxon>Eukaryota</taxon>
        <taxon>Fungi</taxon>
        <taxon>Dikarya</taxon>
        <taxon>Ascomycota</taxon>
        <taxon>Pezizomycotina</taxon>
        <taxon>Sordariomycetes</taxon>
        <taxon>Xylariomycetidae</taxon>
        <taxon>Amphisphaeriales</taxon>
        <taxon>Apiosporaceae</taxon>
        <taxon>Neoarthrinium</taxon>
    </lineage>
</organism>
<evidence type="ECO:0000313" key="6">
    <source>
        <dbReference type="EMBL" id="KAI1860420.1"/>
    </source>
</evidence>
<reference evidence="6" key="1">
    <citation type="submission" date="2021-03" db="EMBL/GenBank/DDBJ databases">
        <title>Revisited historic fungal species revealed as producer of novel bioactive compounds through whole genome sequencing and comparative genomics.</title>
        <authorList>
            <person name="Vignolle G.A."/>
            <person name="Hochenegger N."/>
            <person name="Mach R.L."/>
            <person name="Mach-Aigner A.R."/>
            <person name="Javad Rahimi M."/>
            <person name="Salim K.A."/>
            <person name="Chan C.M."/>
            <person name="Lim L.B.L."/>
            <person name="Cai F."/>
            <person name="Druzhinina I.S."/>
            <person name="U'Ren J.M."/>
            <person name="Derntl C."/>
        </authorList>
    </citation>
    <scope>NUCLEOTIDE SEQUENCE</scope>
    <source>
        <strain evidence="6">TUCIM 5799</strain>
    </source>
</reference>
<evidence type="ECO:0000256" key="4">
    <source>
        <dbReference type="ARBA" id="ARBA00023136"/>
    </source>
</evidence>
<protein>
    <recommendedName>
        <fullName evidence="8">Digeranylgeranylglyceryl phosphate synthase</fullName>
    </recommendedName>
</protein>
<evidence type="ECO:0000256" key="1">
    <source>
        <dbReference type="ARBA" id="ARBA00004141"/>
    </source>
</evidence>
<keyword evidence="3 5" id="KW-1133">Transmembrane helix</keyword>
<dbReference type="PANTHER" id="PTHR42723">
    <property type="entry name" value="CHLOROPHYLL SYNTHASE"/>
    <property type="match status" value="1"/>
</dbReference>
<gene>
    <name evidence="6" type="ORF">JX265_009819</name>
</gene>
<accession>A0A9Q0AKT3</accession>
<dbReference type="InterPro" id="IPR050475">
    <property type="entry name" value="Prenyltransferase_related"/>
</dbReference>
<comment type="caution">
    <text evidence="6">The sequence shown here is derived from an EMBL/GenBank/DDBJ whole genome shotgun (WGS) entry which is preliminary data.</text>
</comment>
<evidence type="ECO:0008006" key="8">
    <source>
        <dbReference type="Google" id="ProtNLM"/>
    </source>
</evidence>
<comment type="subcellular location">
    <subcellularLocation>
        <location evidence="1">Membrane</location>
        <topology evidence="1">Multi-pass membrane protein</topology>
    </subcellularLocation>
</comment>
<dbReference type="AlphaFoldDB" id="A0A9Q0AKT3"/>
<dbReference type="PANTHER" id="PTHR42723:SF1">
    <property type="entry name" value="CHLOROPHYLL SYNTHASE, CHLOROPLASTIC"/>
    <property type="match status" value="1"/>
</dbReference>
<dbReference type="Proteomes" id="UP000829685">
    <property type="component" value="Unassembled WGS sequence"/>
</dbReference>
<evidence type="ECO:0000313" key="7">
    <source>
        <dbReference type="Proteomes" id="UP000829685"/>
    </source>
</evidence>
<evidence type="ECO:0000256" key="5">
    <source>
        <dbReference type="SAM" id="Phobius"/>
    </source>
</evidence>
<proteinExistence type="predicted"/>
<evidence type="ECO:0000256" key="3">
    <source>
        <dbReference type="ARBA" id="ARBA00022989"/>
    </source>
</evidence>
<sequence length="322" mass="35716">MATTTSDQTGSKIAPASFTTGKLIRPVIHLPYLIWEFTQSNFNTFVIPNTTFGLLGALVPAFSAATELEGPPSVTEILVRAPSVVLFNWCNVLVFDLGNQRSIESVEEDVLNKPWRPIPTGKATSNQARCALLLLIPISMWLNHALGVWEQGVLIPTLSYLYNDLRGGDELLRDPIISIAYAVANSASLRIAVGGHITPEAFTWVSVISGVILTTMQVQDLKDQAGDRSRGRRTIALFVGEWFSRTCISFFVGFWSLVCTWLWSPGPVAFGLSSLTGLNVMRRVLLKRTPAEDARTWKWWCLWTVTLYSLPAFAMVRGFHEP</sequence>
<feature type="transmembrane region" description="Helical" evidence="5">
    <location>
        <begin position="269"/>
        <end position="285"/>
    </location>
</feature>